<evidence type="ECO:0000313" key="3">
    <source>
        <dbReference type="Proteomes" id="UP000001072"/>
    </source>
</evidence>
<evidence type="ECO:0000256" key="1">
    <source>
        <dbReference type="SAM" id="SignalP"/>
    </source>
</evidence>
<protein>
    <submittedName>
        <fullName evidence="2">Secreted protein</fullName>
    </submittedName>
</protein>
<feature type="signal peptide" evidence="1">
    <location>
        <begin position="1"/>
        <end position="17"/>
    </location>
</feature>
<reference evidence="3" key="1">
    <citation type="journal article" date="2011" name="Proc. Natl. Acad. Sci. U.S.A.">
        <title>Obligate biotrophy features unraveled by the genomic analysis of rust fungi.</title>
        <authorList>
            <person name="Duplessis S."/>
            <person name="Cuomo C.A."/>
            <person name="Lin Y.-C."/>
            <person name="Aerts A."/>
            <person name="Tisserant E."/>
            <person name="Veneault-Fourrey C."/>
            <person name="Joly D.L."/>
            <person name="Hacquard S."/>
            <person name="Amselem J."/>
            <person name="Cantarel B.L."/>
            <person name="Chiu R."/>
            <person name="Coutinho P.M."/>
            <person name="Feau N."/>
            <person name="Field M."/>
            <person name="Frey P."/>
            <person name="Gelhaye E."/>
            <person name="Goldberg J."/>
            <person name="Grabherr M.G."/>
            <person name="Kodira C.D."/>
            <person name="Kohler A."/>
            <person name="Kuees U."/>
            <person name="Lindquist E.A."/>
            <person name="Lucas S.M."/>
            <person name="Mago R."/>
            <person name="Mauceli E."/>
            <person name="Morin E."/>
            <person name="Murat C."/>
            <person name="Pangilinan J.L."/>
            <person name="Park R."/>
            <person name="Pearson M."/>
            <person name="Quesneville H."/>
            <person name="Rouhier N."/>
            <person name="Sakthikumar S."/>
            <person name="Salamov A.A."/>
            <person name="Schmutz J."/>
            <person name="Selles B."/>
            <person name="Shapiro H."/>
            <person name="Tanguay P."/>
            <person name="Tuskan G.A."/>
            <person name="Henrissat B."/>
            <person name="Van de Peer Y."/>
            <person name="Rouze P."/>
            <person name="Ellis J.G."/>
            <person name="Dodds P.N."/>
            <person name="Schein J.E."/>
            <person name="Zhong S."/>
            <person name="Hamelin R.C."/>
            <person name="Grigoriev I.V."/>
            <person name="Szabo L.J."/>
            <person name="Martin F."/>
        </authorList>
    </citation>
    <scope>NUCLEOTIDE SEQUENCE [LARGE SCALE GENOMIC DNA]</scope>
    <source>
        <strain evidence="3">98AG31 / pathotype 3-4-7</strain>
    </source>
</reference>
<proteinExistence type="predicted"/>
<feature type="chain" id="PRO_5003320853" evidence="1">
    <location>
        <begin position="18"/>
        <end position="234"/>
    </location>
</feature>
<keyword evidence="3" id="KW-1185">Reference proteome</keyword>
<accession>F4RL11</accession>
<dbReference type="KEGG" id="mlr:MELLADRAFT_35858"/>
<sequence>MYSSLIFLGLCLSRLHARPIFKSDGAGTSAFRGCPGIFHHEKYLSNEEEEFGWLGVGKPIEYLKSHDSLTKPIRVEELDDYVPNVTQEQNMARWALRQAIKQPVPSLIPVKEKSSEVFTALIWLIGIAEGKSEEWTLKAKRWADYDGELPYGRERVARFHTDFERDYEWLERSRAEGWARAEDSDVTATAIYLGSVLFSKGKAKPGTRYYYKSGLEPMKPESIKPKGSVFSSLK</sequence>
<dbReference type="VEuPathDB" id="FungiDB:MELLADRAFT_35858"/>
<dbReference type="Proteomes" id="UP000001072">
    <property type="component" value="Unassembled WGS sequence"/>
</dbReference>
<dbReference type="HOGENOM" id="CLU_1225011_0_0_1"/>
<keyword evidence="1" id="KW-0732">Signal</keyword>
<dbReference type="EMBL" id="GL883106">
    <property type="protein sequence ID" value="EGG06819.1"/>
    <property type="molecule type" value="Genomic_DNA"/>
</dbReference>
<dbReference type="AlphaFoldDB" id="F4RL11"/>
<dbReference type="InParanoid" id="F4RL11"/>
<dbReference type="RefSeq" id="XP_007409779.1">
    <property type="nucleotide sequence ID" value="XM_007409717.1"/>
</dbReference>
<dbReference type="GeneID" id="18927505"/>
<evidence type="ECO:0000313" key="2">
    <source>
        <dbReference type="EMBL" id="EGG06819.1"/>
    </source>
</evidence>
<dbReference type="OrthoDB" id="10484716at2759"/>
<organism evidence="3">
    <name type="scientific">Melampsora larici-populina (strain 98AG31 / pathotype 3-4-7)</name>
    <name type="common">Poplar leaf rust fungus</name>
    <dbReference type="NCBI Taxonomy" id="747676"/>
    <lineage>
        <taxon>Eukaryota</taxon>
        <taxon>Fungi</taxon>
        <taxon>Dikarya</taxon>
        <taxon>Basidiomycota</taxon>
        <taxon>Pucciniomycotina</taxon>
        <taxon>Pucciniomycetes</taxon>
        <taxon>Pucciniales</taxon>
        <taxon>Melampsoraceae</taxon>
        <taxon>Melampsora</taxon>
    </lineage>
</organism>
<gene>
    <name evidence="2" type="ORF">MELLADRAFT_35858</name>
</gene>
<name>F4RL11_MELLP</name>